<protein>
    <submittedName>
        <fullName evidence="1">Uncharacterized protein</fullName>
    </submittedName>
</protein>
<organism evidence="1 2">
    <name type="scientific">Peribacillus castrilensis</name>
    <dbReference type="NCBI Taxonomy" id="2897690"/>
    <lineage>
        <taxon>Bacteria</taxon>
        <taxon>Bacillati</taxon>
        <taxon>Bacillota</taxon>
        <taxon>Bacilli</taxon>
        <taxon>Bacillales</taxon>
        <taxon>Bacillaceae</taxon>
        <taxon>Peribacillus</taxon>
    </lineage>
</organism>
<evidence type="ECO:0000313" key="1">
    <source>
        <dbReference type="EMBL" id="MEC0276740.1"/>
    </source>
</evidence>
<keyword evidence="2" id="KW-1185">Reference proteome</keyword>
<dbReference type="Proteomes" id="UP001307168">
    <property type="component" value="Unassembled WGS sequence"/>
</dbReference>
<sequence length="87" mass="9952">MRDFSFGLAPDTVPHLYPKEEYNFFHSSTRIRSTTTAIEIGKGADFLNQMNIFQEITAGKLAFLQVTLQSSALPKGLRHNCLRLRFF</sequence>
<name>A0AAW9NJ99_9BACI</name>
<dbReference type="RefSeq" id="WP_367408301.1">
    <property type="nucleotide sequence ID" value="NZ_JARNBH010000039.1"/>
</dbReference>
<dbReference type="AlphaFoldDB" id="A0AAW9NJ99"/>
<gene>
    <name evidence="1" type="ORF">P4706_27455</name>
</gene>
<evidence type="ECO:0000313" key="2">
    <source>
        <dbReference type="Proteomes" id="UP001307168"/>
    </source>
</evidence>
<dbReference type="EMBL" id="JARNBH010000039">
    <property type="protein sequence ID" value="MEC0276740.1"/>
    <property type="molecule type" value="Genomic_DNA"/>
</dbReference>
<proteinExistence type="predicted"/>
<accession>A0AAW9NJ99</accession>
<reference evidence="1 2" key="1">
    <citation type="submission" date="2023-03" db="EMBL/GenBank/DDBJ databases">
        <title>Bacillus Genome Sequencing.</title>
        <authorList>
            <person name="Dunlap C."/>
        </authorList>
    </citation>
    <scope>NUCLEOTIDE SEQUENCE [LARGE SCALE GENOMIC DNA]</scope>
    <source>
        <strain evidence="1 2">B-41290</strain>
    </source>
</reference>
<comment type="caution">
    <text evidence="1">The sequence shown here is derived from an EMBL/GenBank/DDBJ whole genome shotgun (WGS) entry which is preliminary data.</text>
</comment>